<evidence type="ECO:0000256" key="22">
    <source>
        <dbReference type="RuleBase" id="RU000461"/>
    </source>
</evidence>
<protein>
    <recommendedName>
        <fullName evidence="15">Steroid 21-hydroxylase</fullName>
        <ecNumber evidence="14">1.14.14.16</ecNumber>
    </recommendedName>
    <alternativeName>
        <fullName evidence="19">21-OHase</fullName>
    </alternativeName>
    <alternativeName>
        <fullName evidence="16">Cytochrome P-450c21</fullName>
    </alternativeName>
    <alternativeName>
        <fullName evidence="20">Cytochrome P450 21</fullName>
    </alternativeName>
    <alternativeName>
        <fullName evidence="18">Cytochrome P450 XXI</fullName>
    </alternativeName>
    <alternativeName>
        <fullName evidence="17">Cytochrome P450-C21</fullName>
    </alternativeName>
</protein>
<dbReference type="EC" id="1.14.14.16" evidence="14"/>
<dbReference type="Gene3D" id="1.10.630.10">
    <property type="entry name" value="Cytochrome P450"/>
    <property type="match status" value="1"/>
</dbReference>
<reference evidence="23" key="2">
    <citation type="submission" date="2025-08" db="UniProtKB">
        <authorList>
            <consortium name="Ensembl"/>
        </authorList>
    </citation>
    <scope>IDENTIFICATION</scope>
</reference>
<dbReference type="Proteomes" id="UP000265160">
    <property type="component" value="LG13"/>
</dbReference>
<evidence type="ECO:0000256" key="16">
    <source>
        <dbReference type="ARBA" id="ARBA00044217"/>
    </source>
</evidence>
<proteinExistence type="inferred from homology"/>
<dbReference type="GO" id="GO:0005506">
    <property type="term" value="F:iron ion binding"/>
    <property type="evidence" value="ECO:0007669"/>
    <property type="project" value="InterPro"/>
</dbReference>
<dbReference type="PRINTS" id="PR00385">
    <property type="entry name" value="P450"/>
</dbReference>
<evidence type="ECO:0000256" key="10">
    <source>
        <dbReference type="ARBA" id="ARBA00023033"/>
    </source>
</evidence>
<dbReference type="AlphaFoldDB" id="A0A3P9B883"/>
<evidence type="ECO:0000313" key="24">
    <source>
        <dbReference type="Proteomes" id="UP000265160"/>
    </source>
</evidence>
<dbReference type="GO" id="GO:0042446">
    <property type="term" value="P:hormone biosynthetic process"/>
    <property type="evidence" value="ECO:0007669"/>
    <property type="project" value="TreeGrafter"/>
</dbReference>
<dbReference type="SUPFAM" id="SSF48264">
    <property type="entry name" value="Cytochrome P450"/>
    <property type="match status" value="1"/>
</dbReference>
<dbReference type="GO" id="GO:0006694">
    <property type="term" value="P:steroid biosynthetic process"/>
    <property type="evidence" value="ECO:0007669"/>
    <property type="project" value="UniProtKB-UniPathway"/>
</dbReference>
<reference evidence="23" key="3">
    <citation type="submission" date="2025-09" db="UniProtKB">
        <authorList>
            <consortium name="Ensembl"/>
        </authorList>
    </citation>
    <scope>IDENTIFICATION</scope>
</reference>
<evidence type="ECO:0000256" key="2">
    <source>
        <dbReference type="ARBA" id="ARBA00004586"/>
    </source>
</evidence>
<evidence type="ECO:0000256" key="15">
    <source>
        <dbReference type="ARBA" id="ARBA00044116"/>
    </source>
</evidence>
<reference evidence="23 24" key="1">
    <citation type="journal article" date="2014" name="Nature">
        <title>The genomic substrate for adaptive radiation in African cichlid fish.</title>
        <authorList>
            <person name="Brawand D."/>
            <person name="Wagner C.E."/>
            <person name="Li Y.I."/>
            <person name="Malinsky M."/>
            <person name="Keller I."/>
            <person name="Fan S."/>
            <person name="Simakov O."/>
            <person name="Ng A.Y."/>
            <person name="Lim Z.W."/>
            <person name="Bezault E."/>
            <person name="Turner-Maier J."/>
            <person name="Johnson J."/>
            <person name="Alcazar R."/>
            <person name="Noh H.J."/>
            <person name="Russell P."/>
            <person name="Aken B."/>
            <person name="Alfoldi J."/>
            <person name="Amemiya C."/>
            <person name="Azzouzi N."/>
            <person name="Baroiller J.F."/>
            <person name="Barloy-Hubler F."/>
            <person name="Berlin A."/>
            <person name="Bloomquist R."/>
            <person name="Carleton K.L."/>
            <person name="Conte M.A."/>
            <person name="D'Cotta H."/>
            <person name="Eshel O."/>
            <person name="Gaffney L."/>
            <person name="Galibert F."/>
            <person name="Gante H.F."/>
            <person name="Gnerre S."/>
            <person name="Greuter L."/>
            <person name="Guyon R."/>
            <person name="Haddad N.S."/>
            <person name="Haerty W."/>
            <person name="Harris R.M."/>
            <person name="Hofmann H.A."/>
            <person name="Hourlier T."/>
            <person name="Hulata G."/>
            <person name="Jaffe D.B."/>
            <person name="Lara M."/>
            <person name="Lee A.P."/>
            <person name="MacCallum I."/>
            <person name="Mwaiko S."/>
            <person name="Nikaido M."/>
            <person name="Nishihara H."/>
            <person name="Ozouf-Costaz C."/>
            <person name="Penman D.J."/>
            <person name="Przybylski D."/>
            <person name="Rakotomanga M."/>
            <person name="Renn S.C.P."/>
            <person name="Ribeiro F.J."/>
            <person name="Ron M."/>
            <person name="Salzburger W."/>
            <person name="Sanchez-Pulido L."/>
            <person name="Santos M.E."/>
            <person name="Searle S."/>
            <person name="Sharpe T."/>
            <person name="Swofford R."/>
            <person name="Tan F.J."/>
            <person name="Williams L."/>
            <person name="Young S."/>
            <person name="Yin S."/>
            <person name="Okada N."/>
            <person name="Kocher T.D."/>
            <person name="Miska E.A."/>
            <person name="Lander E.S."/>
            <person name="Venkatesh B."/>
            <person name="Fernald R.D."/>
            <person name="Meyer A."/>
            <person name="Ponting C.P."/>
            <person name="Streelman J.T."/>
            <person name="Lindblad-Toh K."/>
            <person name="Seehausen O."/>
            <person name="Di Palma F."/>
        </authorList>
    </citation>
    <scope>NUCLEOTIDE SEQUENCE</scope>
</reference>
<evidence type="ECO:0000256" key="7">
    <source>
        <dbReference type="ARBA" id="ARBA00022848"/>
    </source>
</evidence>
<keyword evidence="10 22" id="KW-0503">Monooxygenase</keyword>
<evidence type="ECO:0000256" key="19">
    <source>
        <dbReference type="ARBA" id="ARBA00044304"/>
    </source>
</evidence>
<evidence type="ECO:0000256" key="18">
    <source>
        <dbReference type="ARBA" id="ARBA00044282"/>
    </source>
</evidence>
<dbReference type="PROSITE" id="PS00086">
    <property type="entry name" value="CYTOCHROME_P450"/>
    <property type="match status" value="1"/>
</dbReference>
<evidence type="ECO:0000256" key="4">
    <source>
        <dbReference type="ARBA" id="ARBA00022617"/>
    </source>
</evidence>
<dbReference type="GO" id="GO:0004508">
    <property type="term" value="F:steroid 17-alpha-monooxygenase activity"/>
    <property type="evidence" value="ECO:0007669"/>
    <property type="project" value="TreeGrafter"/>
</dbReference>
<dbReference type="PRINTS" id="PR00463">
    <property type="entry name" value="EP450I"/>
</dbReference>
<comment type="subcellular location">
    <subcellularLocation>
        <location evidence="2">Endoplasmic reticulum membrane</location>
    </subcellularLocation>
    <subcellularLocation>
        <location evidence="1">Microsome membrane</location>
        <topology evidence="1">Peripheral membrane protein</topology>
    </subcellularLocation>
</comment>
<keyword evidence="5 21" id="KW-0479">Metal-binding</keyword>
<dbReference type="PANTHER" id="PTHR24289">
    <property type="entry name" value="STEROID 17-ALPHA-HYDROXYLASE/17,20 LYASE"/>
    <property type="match status" value="1"/>
</dbReference>
<keyword evidence="9 21" id="KW-0408">Iron</keyword>
<accession>A0A3P9B883</accession>
<dbReference type="InterPro" id="IPR002401">
    <property type="entry name" value="Cyt_P450_E_grp-I"/>
</dbReference>
<dbReference type="GO" id="GO:0042448">
    <property type="term" value="P:progesterone metabolic process"/>
    <property type="evidence" value="ECO:0007669"/>
    <property type="project" value="TreeGrafter"/>
</dbReference>
<dbReference type="InterPro" id="IPR036396">
    <property type="entry name" value="Cyt_P450_sf"/>
</dbReference>
<evidence type="ECO:0000313" key="23">
    <source>
        <dbReference type="Ensembl" id="ENSMZEP00005006076.1"/>
    </source>
</evidence>
<dbReference type="UniPathway" id="UPA00062"/>
<evidence type="ECO:0000256" key="1">
    <source>
        <dbReference type="ARBA" id="ARBA00004174"/>
    </source>
</evidence>
<dbReference type="FunFam" id="1.10.630.10:FF:000049">
    <property type="entry name" value="steroid 21-hydroxylase isoform X1"/>
    <property type="match status" value="1"/>
</dbReference>
<evidence type="ECO:0000256" key="17">
    <source>
        <dbReference type="ARBA" id="ARBA00044265"/>
    </source>
</evidence>
<dbReference type="GO" id="GO:0020037">
    <property type="term" value="F:heme binding"/>
    <property type="evidence" value="ECO:0007669"/>
    <property type="project" value="InterPro"/>
</dbReference>
<dbReference type="GeneTree" id="ENSGT00940000155588"/>
<evidence type="ECO:0000256" key="12">
    <source>
        <dbReference type="ARBA" id="ARBA00023136"/>
    </source>
</evidence>
<keyword evidence="6" id="KW-0256">Endoplasmic reticulum</keyword>
<comment type="similarity">
    <text evidence="3 22">Belongs to the cytochrome P450 family.</text>
</comment>
<evidence type="ECO:0000256" key="13">
    <source>
        <dbReference type="ARBA" id="ARBA00023250"/>
    </source>
</evidence>
<dbReference type="GO" id="GO:0008289">
    <property type="term" value="F:lipid binding"/>
    <property type="evidence" value="ECO:0007669"/>
    <property type="project" value="UniProtKB-KW"/>
</dbReference>
<evidence type="ECO:0000256" key="6">
    <source>
        <dbReference type="ARBA" id="ARBA00022824"/>
    </source>
</evidence>
<dbReference type="GO" id="GO:0004509">
    <property type="term" value="F:steroid 21-monooxygenase activity"/>
    <property type="evidence" value="ECO:0007669"/>
    <property type="project" value="UniProtKB-EC"/>
</dbReference>
<keyword evidence="11" id="KW-0446">Lipid-binding</keyword>
<comment type="cofactor">
    <cofactor evidence="21">
        <name>heme</name>
        <dbReference type="ChEBI" id="CHEBI:30413"/>
    </cofactor>
</comment>
<evidence type="ECO:0000256" key="3">
    <source>
        <dbReference type="ARBA" id="ARBA00010617"/>
    </source>
</evidence>
<dbReference type="InterPro" id="IPR017972">
    <property type="entry name" value="Cyt_P450_CS"/>
</dbReference>
<dbReference type="GO" id="GO:0005789">
    <property type="term" value="C:endoplasmic reticulum membrane"/>
    <property type="evidence" value="ECO:0007669"/>
    <property type="project" value="UniProtKB-SubCell"/>
</dbReference>
<keyword evidence="4 21" id="KW-0349">Heme</keyword>
<evidence type="ECO:0000256" key="14">
    <source>
        <dbReference type="ARBA" id="ARBA00044040"/>
    </source>
</evidence>
<keyword evidence="12" id="KW-0472">Membrane</keyword>
<dbReference type="Ensembl" id="ENSMZET00005006362.1">
    <property type="protein sequence ID" value="ENSMZEP00005006076.1"/>
    <property type="gene ID" value="ENSMZEG00005004704.1"/>
</dbReference>
<organism evidence="23 24">
    <name type="scientific">Maylandia zebra</name>
    <name type="common">zebra mbuna</name>
    <dbReference type="NCBI Taxonomy" id="106582"/>
    <lineage>
        <taxon>Eukaryota</taxon>
        <taxon>Metazoa</taxon>
        <taxon>Chordata</taxon>
        <taxon>Craniata</taxon>
        <taxon>Vertebrata</taxon>
        <taxon>Euteleostomi</taxon>
        <taxon>Actinopterygii</taxon>
        <taxon>Neopterygii</taxon>
        <taxon>Teleostei</taxon>
        <taxon>Neoteleostei</taxon>
        <taxon>Acanthomorphata</taxon>
        <taxon>Ovalentaria</taxon>
        <taxon>Cichlomorphae</taxon>
        <taxon>Cichliformes</taxon>
        <taxon>Cichlidae</taxon>
        <taxon>African cichlids</taxon>
        <taxon>Pseudocrenilabrinae</taxon>
        <taxon>Haplochromini</taxon>
        <taxon>Maylandia</taxon>
        <taxon>Maylandia zebra complex</taxon>
    </lineage>
</organism>
<name>A0A3P9B883_9CICH</name>
<evidence type="ECO:0000256" key="11">
    <source>
        <dbReference type="ARBA" id="ARBA00023121"/>
    </source>
</evidence>
<keyword evidence="13" id="KW-0755">Steroidogenesis</keyword>
<evidence type="ECO:0000256" key="5">
    <source>
        <dbReference type="ARBA" id="ARBA00022723"/>
    </source>
</evidence>
<sequence>MAWFWYLSVFMLVGLTLLALQFKFRMSAHGSREPPHLPALPLIGSLLSLQSELQPHVLFKELQVKYGQTYSLMMGSHSVIVVNHHVHAKEVLLKKGKTFAGRPRTVTTDILTKDGKDIAFGDYSATWKFHRKIVHAALCMFGEGCASIEKTICAEAQSLCSVLSEAADVGLALDLSPELTRTVTNVICSLCFNSQGIVDTVAKDSLVDIFPWLQIFPNADLRLLKHCVSMRDKLLQKKLTNTSDHVQRDLIDALLRAKRSAENNNTSEIMGDIFGAGVETTTTVLKWAITYLIHHPEMQRRIQDELDRTVGDSRSPKLTDRGSLPYLEATIRELLRIRPVAPLLIPHVALCDTSLGDFTVRKGTRVIINLWALHHDEKEWKNPERFDPGRFLNSEGTGLTIPSPSYLPFGAGLRVCLGEALAKMELFLFLSWILQRFTLTVPPGHDLPSLEGKFGVVLQPAKYKVNATIRPDWARHKCQAE</sequence>
<dbReference type="Pfam" id="PF00067">
    <property type="entry name" value="p450"/>
    <property type="match status" value="1"/>
</dbReference>
<dbReference type="STRING" id="106582.ENSMZEP00005006076"/>
<keyword evidence="8 22" id="KW-0560">Oxidoreductase</keyword>
<feature type="binding site" description="axial binding residue" evidence="21">
    <location>
        <position position="416"/>
    </location>
    <ligand>
        <name>heme</name>
        <dbReference type="ChEBI" id="CHEBI:30413"/>
    </ligand>
    <ligandPart>
        <name>Fe</name>
        <dbReference type="ChEBI" id="CHEBI:18248"/>
    </ligandPart>
</feature>
<keyword evidence="24" id="KW-1185">Reference proteome</keyword>
<keyword evidence="7" id="KW-0492">Microsome</keyword>
<evidence type="ECO:0000256" key="9">
    <source>
        <dbReference type="ARBA" id="ARBA00023004"/>
    </source>
</evidence>
<evidence type="ECO:0000256" key="21">
    <source>
        <dbReference type="PIRSR" id="PIRSR602401-1"/>
    </source>
</evidence>
<evidence type="ECO:0000256" key="8">
    <source>
        <dbReference type="ARBA" id="ARBA00023002"/>
    </source>
</evidence>
<dbReference type="PANTHER" id="PTHR24289:SF14">
    <property type="entry name" value="CYTOCHROME P450, FAMILY 17, SUBFAMILY A, POLYPEPTIDE 1"/>
    <property type="match status" value="1"/>
</dbReference>
<dbReference type="InterPro" id="IPR001128">
    <property type="entry name" value="Cyt_P450"/>
</dbReference>
<evidence type="ECO:0000256" key="20">
    <source>
        <dbReference type="ARBA" id="ARBA00044342"/>
    </source>
</evidence>